<evidence type="ECO:0008006" key="3">
    <source>
        <dbReference type="Google" id="ProtNLM"/>
    </source>
</evidence>
<dbReference type="HOGENOM" id="CLU_1551855_0_0_2"/>
<dbReference type="Proteomes" id="UP000007490">
    <property type="component" value="Chromosome"/>
</dbReference>
<dbReference type="RefSeq" id="WP_013645716.1">
    <property type="nucleotide sequence ID" value="NC_015216.1"/>
</dbReference>
<reference evidence="2" key="1">
    <citation type="submission" date="2011-02" db="EMBL/GenBank/DDBJ databases">
        <title>Complete sequence of Methanobacterium sp. AL-21.</title>
        <authorList>
            <consortium name="US DOE Joint Genome Institute"/>
            <person name="Lucas S."/>
            <person name="Copeland A."/>
            <person name="Lapidus A."/>
            <person name="Cheng J.-F."/>
            <person name="Goodwin L."/>
            <person name="Pitluck S."/>
            <person name="Chertkov O."/>
            <person name="Detter J.C."/>
            <person name="Han C."/>
            <person name="Tapia R."/>
            <person name="Land M."/>
            <person name="Hauser L."/>
            <person name="Kyrpides N."/>
            <person name="Ivanova N."/>
            <person name="Mikhailova N."/>
            <person name="Pagani I."/>
            <person name="Cadillo-Quiroz H."/>
            <person name="Imachi H."/>
            <person name="Zinder S."/>
            <person name="Liu W."/>
            <person name="Woyke T."/>
        </authorList>
    </citation>
    <scope>NUCLEOTIDE SEQUENCE [LARGE SCALE GENOMIC DNA]</scope>
    <source>
        <strain evidence="2">AL-21</strain>
    </source>
</reference>
<name>F0TC98_METLA</name>
<gene>
    <name evidence="1" type="ordered locus">Metbo_2149</name>
</gene>
<evidence type="ECO:0000313" key="1">
    <source>
        <dbReference type="EMBL" id="ADZ10365.1"/>
    </source>
</evidence>
<dbReference type="InterPro" id="IPR014923">
    <property type="entry name" value="DUF1802"/>
</dbReference>
<reference evidence="1 2" key="2">
    <citation type="journal article" date="2014" name="Int. J. Syst. Evol. Microbiol.">
        <title>Methanobacterium paludis sp. nov. and a novel strain of Methanobacterium lacus isolated from northern peatlands.</title>
        <authorList>
            <person name="Cadillo-Quiroz H."/>
            <person name="Brauer S.L."/>
            <person name="Goodson N."/>
            <person name="Yavitt J.B."/>
            <person name="Zinder S.H."/>
        </authorList>
    </citation>
    <scope>NUCLEOTIDE SEQUENCE [LARGE SCALE GENOMIC DNA]</scope>
    <source>
        <strain evidence="1 2">AL-21</strain>
    </source>
</reference>
<protein>
    <recommendedName>
        <fullName evidence="3">Restriction endonuclease</fullName>
    </recommendedName>
</protein>
<dbReference type="OrthoDB" id="70891at2157"/>
<organism evidence="1 2">
    <name type="scientific">Methanobacterium lacus (strain AL-21)</name>
    <dbReference type="NCBI Taxonomy" id="877455"/>
    <lineage>
        <taxon>Archaea</taxon>
        <taxon>Methanobacteriati</taxon>
        <taxon>Methanobacteriota</taxon>
        <taxon>Methanomada group</taxon>
        <taxon>Methanobacteria</taxon>
        <taxon>Methanobacteriales</taxon>
        <taxon>Methanobacteriaceae</taxon>
        <taxon>Methanobacterium</taxon>
    </lineage>
</organism>
<sequence>MNSTHKCLKEWNATLEALGHGKQTILVRNYKTNVKEFLLYPTVSYASKDDYLDSFQNKYQDFVKDNALPEKNGDKVLIKYFATLERMVEKPVSRLPSDKFYIWTKDHVKNYMSGKTAYIWILRVNKLKELYWAEPTPGAIKYANLKNEVSLDGMKPVLSDSEFEKTVNNI</sequence>
<dbReference type="STRING" id="877455.Metbo_2149"/>
<proteinExistence type="predicted"/>
<dbReference type="KEGG" id="mel:Metbo_2149"/>
<dbReference type="AlphaFoldDB" id="F0TC98"/>
<evidence type="ECO:0000313" key="2">
    <source>
        <dbReference type="Proteomes" id="UP000007490"/>
    </source>
</evidence>
<dbReference type="EMBL" id="CP002551">
    <property type="protein sequence ID" value="ADZ10365.1"/>
    <property type="molecule type" value="Genomic_DNA"/>
</dbReference>
<dbReference type="eggNOG" id="arCOG09740">
    <property type="taxonomic scope" value="Archaea"/>
</dbReference>
<dbReference type="GeneID" id="10278612"/>
<keyword evidence="2" id="KW-1185">Reference proteome</keyword>
<dbReference type="Pfam" id="PF08819">
    <property type="entry name" value="DUF1802"/>
    <property type="match status" value="1"/>
</dbReference>
<accession>F0TC98</accession>